<dbReference type="InterPro" id="IPR051927">
    <property type="entry name" value="Zn_Chap_cDPG_Synth"/>
</dbReference>
<dbReference type="InterPro" id="IPR027417">
    <property type="entry name" value="P-loop_NTPase"/>
</dbReference>
<evidence type="ECO:0000256" key="5">
    <source>
        <dbReference type="ARBA" id="ARBA00049117"/>
    </source>
</evidence>
<proteinExistence type="inferred from homology"/>
<gene>
    <name evidence="7" type="ORF">BC793_119122</name>
</gene>
<dbReference type="Gene3D" id="3.30.1220.10">
    <property type="entry name" value="CobW-like, C-terminal domain"/>
    <property type="match status" value="1"/>
</dbReference>
<organism evidence="7 8">
    <name type="scientific">Actinoplanes xinjiangensis</name>
    <dbReference type="NCBI Taxonomy" id="512350"/>
    <lineage>
        <taxon>Bacteria</taxon>
        <taxon>Bacillati</taxon>
        <taxon>Actinomycetota</taxon>
        <taxon>Actinomycetes</taxon>
        <taxon>Micromonosporales</taxon>
        <taxon>Micromonosporaceae</taxon>
        <taxon>Actinoplanes</taxon>
    </lineage>
</organism>
<dbReference type="EMBL" id="QGGR01000019">
    <property type="protein sequence ID" value="PWK40514.1"/>
    <property type="molecule type" value="Genomic_DNA"/>
</dbReference>
<keyword evidence="1" id="KW-0547">Nucleotide-binding</keyword>
<protein>
    <submittedName>
        <fullName evidence="7">G3E family GTPase</fullName>
    </submittedName>
</protein>
<sequence>MGVSANPITDTLPSSLDHRPAVTVLSGFSPGAVHATAQALLIAEDRLLAIQHDLTGIRDGILRRTVRSATGPIEDVTTELVHGCVSCTLREDVLPTLVRLARTHPGSDLLLVLPPAVEPEAVASASEHCTVDGTPVTEVVRFDSYVTVVDADRFLDDLIATDDLSDRDLHAAGDDHRAVAEVVVHQVEFSDTVVLWSRPDTDALDLSRVGTLIHRLAPWSIQVSVATTGRLDCTGLSTLVRRTGRHDPRRPGMLGLALEGRPIAVADTDSSDVTSMLFETRRPFHPQRLHDALEEITEHALRGRGQLWIASQPDTVLAFEFAGGGVTLGTLGYWLAALPAERWTETSDERQIAADLSWDPYYGDRRTALALIGLHLDHTGVTALLNDCLLTDAELADGFDAWPHLPDPFAGCFPLTDAITTEENRP</sequence>
<dbReference type="PANTHER" id="PTHR43603:SF1">
    <property type="entry name" value="ZINC-REGULATED GTPASE METALLOPROTEIN ACTIVATOR 1"/>
    <property type="match status" value="1"/>
</dbReference>
<dbReference type="PANTHER" id="PTHR43603">
    <property type="entry name" value="COBW DOMAIN-CONTAINING PROTEIN DDB_G0274527"/>
    <property type="match status" value="1"/>
</dbReference>
<reference evidence="7 8" key="1">
    <citation type="submission" date="2018-05" db="EMBL/GenBank/DDBJ databases">
        <title>Genomic Encyclopedia of Archaeal and Bacterial Type Strains, Phase II (KMG-II): from individual species to whole genera.</title>
        <authorList>
            <person name="Goeker M."/>
        </authorList>
    </citation>
    <scope>NUCLEOTIDE SEQUENCE [LARGE SCALE GENOMIC DNA]</scope>
    <source>
        <strain evidence="7 8">DSM 45184</strain>
    </source>
</reference>
<keyword evidence="8" id="KW-1185">Reference proteome</keyword>
<comment type="catalytic activity">
    <reaction evidence="5">
        <text>GTP + H2O = GDP + phosphate + H(+)</text>
        <dbReference type="Rhea" id="RHEA:19669"/>
        <dbReference type="ChEBI" id="CHEBI:15377"/>
        <dbReference type="ChEBI" id="CHEBI:15378"/>
        <dbReference type="ChEBI" id="CHEBI:37565"/>
        <dbReference type="ChEBI" id="CHEBI:43474"/>
        <dbReference type="ChEBI" id="CHEBI:58189"/>
    </reaction>
    <physiologicalReaction direction="left-to-right" evidence="5">
        <dbReference type="Rhea" id="RHEA:19670"/>
    </physiologicalReaction>
</comment>
<evidence type="ECO:0000259" key="6">
    <source>
        <dbReference type="SMART" id="SM00833"/>
    </source>
</evidence>
<dbReference type="Proteomes" id="UP000245697">
    <property type="component" value="Unassembled WGS sequence"/>
</dbReference>
<name>A0A316F6L4_9ACTN</name>
<evidence type="ECO:0000256" key="3">
    <source>
        <dbReference type="ARBA" id="ARBA00023186"/>
    </source>
</evidence>
<evidence type="ECO:0000256" key="1">
    <source>
        <dbReference type="ARBA" id="ARBA00022741"/>
    </source>
</evidence>
<dbReference type="GO" id="GO:0016787">
    <property type="term" value="F:hydrolase activity"/>
    <property type="evidence" value="ECO:0007669"/>
    <property type="project" value="UniProtKB-KW"/>
</dbReference>
<dbReference type="InterPro" id="IPR003495">
    <property type="entry name" value="CobW/HypB/UreG_nucleotide-bd"/>
</dbReference>
<evidence type="ECO:0000313" key="8">
    <source>
        <dbReference type="Proteomes" id="UP000245697"/>
    </source>
</evidence>
<dbReference type="SUPFAM" id="SSF90002">
    <property type="entry name" value="Hypothetical protein YjiA, C-terminal domain"/>
    <property type="match status" value="1"/>
</dbReference>
<dbReference type="InterPro" id="IPR011629">
    <property type="entry name" value="CobW-like_C"/>
</dbReference>
<evidence type="ECO:0000256" key="4">
    <source>
        <dbReference type="ARBA" id="ARBA00034320"/>
    </source>
</evidence>
<dbReference type="InterPro" id="IPR036627">
    <property type="entry name" value="CobW-likC_sf"/>
</dbReference>
<keyword evidence="2" id="KW-0378">Hydrolase</keyword>
<dbReference type="AlphaFoldDB" id="A0A316F6L4"/>
<evidence type="ECO:0000313" key="7">
    <source>
        <dbReference type="EMBL" id="PWK40514.1"/>
    </source>
</evidence>
<accession>A0A316F6L4</accession>
<keyword evidence="3" id="KW-0143">Chaperone</keyword>
<dbReference type="SMART" id="SM00833">
    <property type="entry name" value="CobW_C"/>
    <property type="match status" value="1"/>
</dbReference>
<dbReference type="Pfam" id="PF02492">
    <property type="entry name" value="cobW"/>
    <property type="match status" value="1"/>
</dbReference>
<dbReference type="GO" id="GO:0000166">
    <property type="term" value="F:nucleotide binding"/>
    <property type="evidence" value="ECO:0007669"/>
    <property type="project" value="UniProtKB-KW"/>
</dbReference>
<feature type="domain" description="CobW C-terminal" evidence="6">
    <location>
        <begin position="273"/>
        <end position="389"/>
    </location>
</feature>
<dbReference type="Gene3D" id="3.40.50.300">
    <property type="entry name" value="P-loop containing nucleotide triphosphate hydrolases"/>
    <property type="match status" value="1"/>
</dbReference>
<evidence type="ECO:0000256" key="2">
    <source>
        <dbReference type="ARBA" id="ARBA00022801"/>
    </source>
</evidence>
<comment type="similarity">
    <text evidence="4">Belongs to the SIMIBI class G3E GTPase family. ZNG1 subfamily.</text>
</comment>
<dbReference type="Pfam" id="PF07683">
    <property type="entry name" value="CobW_C"/>
    <property type="match status" value="1"/>
</dbReference>
<comment type="caution">
    <text evidence="7">The sequence shown here is derived from an EMBL/GenBank/DDBJ whole genome shotgun (WGS) entry which is preliminary data.</text>
</comment>